<dbReference type="AlphaFoldDB" id="A0A263BW11"/>
<evidence type="ECO:0000313" key="3">
    <source>
        <dbReference type="Proteomes" id="UP000217083"/>
    </source>
</evidence>
<dbReference type="Proteomes" id="UP000217083">
    <property type="component" value="Unassembled WGS sequence"/>
</dbReference>
<reference evidence="3" key="1">
    <citation type="submission" date="2017-08" db="EMBL/GenBank/DDBJ databases">
        <authorList>
            <person name="Huang Z."/>
        </authorList>
    </citation>
    <scope>NUCLEOTIDE SEQUENCE [LARGE SCALE GENOMIC DNA]</scope>
    <source>
        <strain evidence="3">SA5d-4</strain>
    </source>
</reference>
<evidence type="ECO:0000313" key="2">
    <source>
        <dbReference type="EMBL" id="OZM57904.1"/>
    </source>
</evidence>
<comment type="caution">
    <text evidence="2">The sequence shown here is derived from an EMBL/GenBank/DDBJ whole genome shotgun (WGS) entry which is preliminary data.</text>
</comment>
<name>A0A263BW11_9BACI</name>
<gene>
    <name evidence="2" type="ORF">CIB95_05990</name>
</gene>
<protein>
    <submittedName>
        <fullName evidence="2">Uncharacterized protein</fullName>
    </submittedName>
</protein>
<organism evidence="2 3">
    <name type="scientific">Lottiidibacillus patelloidae</name>
    <dbReference type="NCBI Taxonomy" id="2670334"/>
    <lineage>
        <taxon>Bacteria</taxon>
        <taxon>Bacillati</taxon>
        <taxon>Bacillota</taxon>
        <taxon>Bacilli</taxon>
        <taxon>Bacillales</taxon>
        <taxon>Bacillaceae</taxon>
        <taxon>Lottiidibacillus</taxon>
    </lineage>
</organism>
<dbReference type="EMBL" id="NPIA01000002">
    <property type="protein sequence ID" value="OZM57904.1"/>
    <property type="molecule type" value="Genomic_DNA"/>
</dbReference>
<proteinExistence type="predicted"/>
<sequence>MLKLDQKRKARRTIFLVDWSRRHETPAGKATAEDPTGDTFPRGLKRCPITEIKKAFSSF</sequence>
<evidence type="ECO:0000256" key="1">
    <source>
        <dbReference type="SAM" id="MobiDB-lite"/>
    </source>
</evidence>
<reference evidence="2 3" key="2">
    <citation type="submission" date="2017-09" db="EMBL/GenBank/DDBJ databases">
        <title>Bacillus patelloidae sp. nov., isolated from the intestinal tract of a marine limpet.</title>
        <authorList>
            <person name="Liu R."/>
            <person name="Dong C."/>
            <person name="Shao Z."/>
        </authorList>
    </citation>
    <scope>NUCLEOTIDE SEQUENCE [LARGE SCALE GENOMIC DNA]</scope>
    <source>
        <strain evidence="2 3">SA5d-4</strain>
    </source>
</reference>
<feature type="region of interest" description="Disordered" evidence="1">
    <location>
        <begin position="25"/>
        <end position="44"/>
    </location>
</feature>
<accession>A0A263BW11</accession>
<keyword evidence="3" id="KW-1185">Reference proteome</keyword>